<evidence type="ECO:0000313" key="2">
    <source>
        <dbReference type="Proteomes" id="UP000798662"/>
    </source>
</evidence>
<organism evidence="1 2">
    <name type="scientific">Pyropia yezoensis</name>
    <name type="common">Susabi-nori</name>
    <name type="synonym">Porphyra yezoensis</name>
    <dbReference type="NCBI Taxonomy" id="2788"/>
    <lineage>
        <taxon>Eukaryota</taxon>
        <taxon>Rhodophyta</taxon>
        <taxon>Bangiophyceae</taxon>
        <taxon>Bangiales</taxon>
        <taxon>Bangiaceae</taxon>
        <taxon>Pyropia</taxon>
    </lineage>
</organism>
<gene>
    <name evidence="1" type="ORF">I4F81_012241</name>
</gene>
<comment type="caution">
    <text evidence="1">The sequence shown here is derived from an EMBL/GenBank/DDBJ whole genome shotgun (WGS) entry which is preliminary data.</text>
</comment>
<dbReference type="Proteomes" id="UP000798662">
    <property type="component" value="Chromosome 3"/>
</dbReference>
<proteinExistence type="predicted"/>
<dbReference type="EMBL" id="CM020620">
    <property type="protein sequence ID" value="KAK1869775.1"/>
    <property type="molecule type" value="Genomic_DNA"/>
</dbReference>
<reference evidence="1" key="1">
    <citation type="submission" date="2019-11" db="EMBL/GenBank/DDBJ databases">
        <title>Nori genome reveals adaptations in red seaweeds to the harsh intertidal environment.</title>
        <authorList>
            <person name="Wang D."/>
            <person name="Mao Y."/>
        </authorList>
    </citation>
    <scope>NUCLEOTIDE SEQUENCE</scope>
    <source>
        <tissue evidence="1">Gametophyte</tissue>
    </source>
</reference>
<evidence type="ECO:0000313" key="1">
    <source>
        <dbReference type="EMBL" id="KAK1869775.1"/>
    </source>
</evidence>
<sequence length="245" mass="26888">MQHLRSLGALTPLRASMARGAGALPPRPCSVGPSARWARGLFATARAPQNEGVPMPNRSAGPGSSTVPHGPGHTSETAMLTDGQALVAKTAEALYLTEMMRGMALTMQYFFQPKVTLDYPMEKGPSSPRFRGEHALRRYESGEERCIACKLCEAICPAQAITIEAEPRPDGSRRTTRYDIDMTKCIYCGMCQEACPVDAIVEGPNMEYATETHEELLYNKAKLLANGDRWEAEIAQNLKSESMYR</sequence>
<name>A0ACC3CHT8_PYRYE</name>
<accession>A0ACC3CHT8</accession>
<protein>
    <submittedName>
        <fullName evidence="1">Uncharacterized protein</fullName>
    </submittedName>
</protein>
<keyword evidence="2" id="KW-1185">Reference proteome</keyword>